<dbReference type="InterPro" id="IPR001680">
    <property type="entry name" value="WD40_rpt"/>
</dbReference>
<dbReference type="PANTHER" id="PTHR11102">
    <property type="entry name" value="SEL-1-LIKE PROTEIN"/>
    <property type="match status" value="1"/>
</dbReference>
<gene>
    <name evidence="5" type="ORF">Bfra_011955</name>
</gene>
<dbReference type="CDD" id="cd23339">
    <property type="entry name" value="beta-trefoil_FSCN_fungal_FRG1-like"/>
    <property type="match status" value="1"/>
</dbReference>
<sequence>MVKPLSFKGDKKTKKRKRVDTAEKFGDSEATASQAIAKPQEEDDAPDDDTWVTAEAAADVVGPVVFVLPSDPPSCIACDTNGKVFASALENMIENNPTTAEPHDVRQVWVANKVAGTETYSFKGHHGKYLSCDKFGILSANTEAVSPLESFLSIPTADTPGTFQIQTLRDTFLTIKPLASAKENALPEIRGDADAINFNTTLRIRMQARFKPKLKASKEERASQKISRKELEDAVGRRLDDDEVRKLKRARKEGDYHEALLLIKVKNKHDKFFASDVFEVKGAEPIYIYDIVPVAAGLASISSDDCLRLLDPTALNGQPLNTIKKVNSDVTCLKTIGNGDSSIVVTAGRDGKVCLIDPRTAGKVGEVQSDQGAPVLSLACSNTNGIAAGTELTNHQATVSIWDARSLAAPIVQYVESHSDDVTELQFHPTQQSLLLSGSTDGLVNIYNITISEEEEALHQTINHGHSIHHANFLSETDIFALSHDEKFSMYELVTNPEEGVEEPAPVVYGDMRENLGGEYVANVLCRPDGGAVLGTGRHSKNDFDLIQLKKGKPWVFAPETKVTLDGAHGSEIIRSFCFLDSHRAVLTAGEDGQIKSWTVLWHFILPICYAQAQEEELATSLTAEGSPKPSIQAQPSAAQESHRAPPIRNTAENELVDKALHSLQRYERTHPRSTSNPSGIVKTLTQYVVASLPKLTQGPPPDGRSPAHNQAPGPVAEAVQLLEQAAHVNNSDAIYLLAQINFYGNYSYPKDYSEAFRRYHQLASLDGNSSAQHMVGFMYATGIGGAVAQDQAKSLLYHTFAAEGGSMRSAMTLAYRHHSGIGMSRNCDSGIKYYKKVADKAIEWHRSGPPGGMAYVQDSYQLADDDGGVYGEGASFSSAGHNAKGGGPSSDAHAALDDVLEYLDLMSRKGDFKATFSLGRIHYDGQKGLPRNLKSAKWYFTKVAKLYWTRNGKIIENDKPQLDKIAAKSAGYLGRMYLRGESVDQSYEKAQTWFERGIKNGDAGSQYGMGLMYLHGLGVPKNSVLAQQYFKASADQDYAPAQVNLGAMYLDQGTDNDIKVANRYFELAARYGNIEAYYYLAELIDQGVGRDRSCSLATAYYKNVAEKAEPLLTSFAEANNAYDQGDLELALIGYMHAAEQGYEKGQSNVAYILDEQKSKLTIPSWLTLVSTTRPKLLQNAALALLYWTRASKQANTDALVKMGDYYLNGIGTPVDLEKAAACYTSASEFPQSAQALYNLGWMHENGVGLDQDFHLAKRYYDHALETNEEAYLPVTLSLLKLRIRSAWNSFTHGKINSIIDEPTPKKQWSLAEWVSNFLQDDHPYYADYDAEDAYGSVHDPMPGGDADGLYDDILDDGLVESLIIIGLAAALVFLIVYRQQRQEAHRRGEAPANAQQQPANGEVQNGGLFPQPGDANFNDWVAGGVGH</sequence>
<keyword evidence="5" id="KW-0436">Ligase</keyword>
<dbReference type="InterPro" id="IPR015943">
    <property type="entry name" value="WD40/YVTN_repeat-like_dom_sf"/>
</dbReference>
<feature type="region of interest" description="Disordered" evidence="3">
    <location>
        <begin position="1"/>
        <end position="48"/>
    </location>
</feature>
<dbReference type="InterPro" id="IPR011990">
    <property type="entry name" value="TPR-like_helical_dom_sf"/>
</dbReference>
<feature type="region of interest" description="Disordered" evidence="3">
    <location>
        <begin position="1387"/>
        <end position="1418"/>
    </location>
</feature>
<feature type="region of interest" description="Disordered" evidence="3">
    <location>
        <begin position="694"/>
        <end position="713"/>
    </location>
</feature>
<dbReference type="Proteomes" id="UP000531561">
    <property type="component" value="Unassembled WGS sequence"/>
</dbReference>
<dbReference type="SMART" id="SM00671">
    <property type="entry name" value="SEL1"/>
    <property type="match status" value="10"/>
</dbReference>
<dbReference type="PROSITE" id="PS50294">
    <property type="entry name" value="WD_REPEATS_REGION"/>
    <property type="match status" value="1"/>
</dbReference>
<keyword evidence="4" id="KW-0472">Membrane</keyword>
<name>A0A8H6AJQ5_9HELO</name>
<dbReference type="SUPFAM" id="SSF81901">
    <property type="entry name" value="HCP-like"/>
    <property type="match status" value="3"/>
</dbReference>
<dbReference type="GO" id="GO:0036503">
    <property type="term" value="P:ERAD pathway"/>
    <property type="evidence" value="ECO:0007669"/>
    <property type="project" value="TreeGrafter"/>
</dbReference>
<dbReference type="InterPro" id="IPR050767">
    <property type="entry name" value="Sel1_AlgK"/>
</dbReference>
<protein>
    <submittedName>
        <fullName evidence="5">Putative ubiquitin-protein ligase sel1 protein</fullName>
    </submittedName>
</protein>
<dbReference type="GeneID" id="59265971"/>
<dbReference type="Gene3D" id="2.80.10.50">
    <property type="match status" value="1"/>
</dbReference>
<feature type="transmembrane region" description="Helical" evidence="4">
    <location>
        <begin position="1359"/>
        <end position="1378"/>
    </location>
</feature>
<proteinExistence type="inferred from homology"/>
<dbReference type="SUPFAM" id="SSF50978">
    <property type="entry name" value="WD40 repeat-like"/>
    <property type="match status" value="1"/>
</dbReference>
<dbReference type="OrthoDB" id="27934at2759"/>
<feature type="compositionally biased region" description="Low complexity" evidence="3">
    <location>
        <begin position="1391"/>
        <end position="1401"/>
    </location>
</feature>
<feature type="region of interest" description="Disordered" evidence="3">
    <location>
        <begin position="621"/>
        <end position="652"/>
    </location>
</feature>
<dbReference type="FunFam" id="2.80.10.50:FF:000087">
    <property type="entry name" value="Putative frg1-like family protein"/>
    <property type="match status" value="1"/>
</dbReference>
<dbReference type="Pfam" id="PF08238">
    <property type="entry name" value="Sel1"/>
    <property type="match status" value="10"/>
</dbReference>
<dbReference type="PROSITE" id="PS50082">
    <property type="entry name" value="WD_REPEATS_2"/>
    <property type="match status" value="1"/>
</dbReference>
<evidence type="ECO:0000256" key="2">
    <source>
        <dbReference type="PROSITE-ProRule" id="PRU00221"/>
    </source>
</evidence>
<dbReference type="InterPro" id="IPR006597">
    <property type="entry name" value="Sel1-like"/>
</dbReference>
<dbReference type="InterPro" id="IPR010414">
    <property type="entry name" value="FRG1"/>
</dbReference>
<dbReference type="SMART" id="SM00320">
    <property type="entry name" value="WD40"/>
    <property type="match status" value="3"/>
</dbReference>
<dbReference type="GO" id="GO:0005789">
    <property type="term" value="C:endoplasmic reticulum membrane"/>
    <property type="evidence" value="ECO:0007669"/>
    <property type="project" value="TreeGrafter"/>
</dbReference>
<dbReference type="PANTHER" id="PTHR11102:SF147">
    <property type="entry name" value="SEL1L ADAPTOR SUBUNIT OF ERAD E3 UBIQUITIN LIGASE"/>
    <property type="match status" value="1"/>
</dbReference>
<comment type="caution">
    <text evidence="5">The sequence shown here is derived from an EMBL/GenBank/DDBJ whole genome shotgun (WGS) entry which is preliminary data.</text>
</comment>
<dbReference type="GO" id="GO:0016874">
    <property type="term" value="F:ligase activity"/>
    <property type="evidence" value="ECO:0007669"/>
    <property type="project" value="UniProtKB-KW"/>
</dbReference>
<keyword evidence="2" id="KW-0853">WD repeat</keyword>
<feature type="compositionally biased region" description="Polar residues" evidence="3">
    <location>
        <begin position="621"/>
        <end position="640"/>
    </location>
</feature>
<accession>A0A8H6AJQ5</accession>
<comment type="similarity">
    <text evidence="1">Belongs to the sel-1 family.</text>
</comment>
<evidence type="ECO:0000256" key="1">
    <source>
        <dbReference type="ARBA" id="ARBA00038101"/>
    </source>
</evidence>
<dbReference type="Gene3D" id="1.25.40.10">
    <property type="entry name" value="Tetratricopeptide repeat domain"/>
    <property type="match status" value="3"/>
</dbReference>
<dbReference type="Pfam" id="PF06229">
    <property type="entry name" value="FRG1"/>
    <property type="match status" value="1"/>
</dbReference>
<dbReference type="EMBL" id="JABFCT010000019">
    <property type="protein sequence ID" value="KAF5868988.1"/>
    <property type="molecule type" value="Genomic_DNA"/>
</dbReference>
<keyword evidence="4" id="KW-0812">Transmembrane</keyword>
<dbReference type="Gene3D" id="2.130.10.10">
    <property type="entry name" value="YVTN repeat-like/Quinoprotein amine dehydrogenase"/>
    <property type="match status" value="2"/>
</dbReference>
<dbReference type="Pfam" id="PF00400">
    <property type="entry name" value="WD40"/>
    <property type="match status" value="3"/>
</dbReference>
<evidence type="ECO:0000256" key="3">
    <source>
        <dbReference type="SAM" id="MobiDB-lite"/>
    </source>
</evidence>
<reference evidence="5 6" key="1">
    <citation type="journal article" date="2020" name="Phytopathology">
        <title>A high-quality genome resource of Botrytis fragariae, a new and rapidly spreading fungal pathogen causing strawberry gray mold in the U.S.A.</title>
        <authorList>
            <person name="Wu Y."/>
            <person name="Saski C.A."/>
            <person name="Schnabel G."/>
            <person name="Xiao S."/>
            <person name="Hu M."/>
        </authorList>
    </citation>
    <scope>NUCLEOTIDE SEQUENCE [LARGE SCALE GENOMIC DNA]</scope>
    <source>
        <strain evidence="5 6">BVB16</strain>
    </source>
</reference>
<dbReference type="RefSeq" id="XP_037187937.1">
    <property type="nucleotide sequence ID" value="XM_037342279.1"/>
</dbReference>
<feature type="repeat" description="WD" evidence="2">
    <location>
        <begin position="415"/>
        <end position="457"/>
    </location>
</feature>
<evidence type="ECO:0000256" key="4">
    <source>
        <dbReference type="SAM" id="Phobius"/>
    </source>
</evidence>
<keyword evidence="6" id="KW-1185">Reference proteome</keyword>
<keyword evidence="4" id="KW-1133">Transmembrane helix</keyword>
<organism evidence="5 6">
    <name type="scientific">Botrytis fragariae</name>
    <dbReference type="NCBI Taxonomy" id="1964551"/>
    <lineage>
        <taxon>Eukaryota</taxon>
        <taxon>Fungi</taxon>
        <taxon>Dikarya</taxon>
        <taxon>Ascomycota</taxon>
        <taxon>Pezizomycotina</taxon>
        <taxon>Leotiomycetes</taxon>
        <taxon>Helotiales</taxon>
        <taxon>Sclerotiniaceae</taxon>
        <taxon>Botrytis</taxon>
    </lineage>
</organism>
<evidence type="ECO:0000313" key="5">
    <source>
        <dbReference type="EMBL" id="KAF5868988.1"/>
    </source>
</evidence>
<evidence type="ECO:0000313" key="6">
    <source>
        <dbReference type="Proteomes" id="UP000531561"/>
    </source>
</evidence>
<dbReference type="InterPro" id="IPR036322">
    <property type="entry name" value="WD40_repeat_dom_sf"/>
</dbReference>